<evidence type="ECO:0000313" key="2">
    <source>
        <dbReference type="EMBL" id="KAF2170529.1"/>
    </source>
</evidence>
<protein>
    <submittedName>
        <fullName evidence="2">Uncharacterized protein</fullName>
    </submittedName>
</protein>
<dbReference type="AlphaFoldDB" id="A0A6A6CXJ9"/>
<dbReference type="GeneID" id="54565111"/>
<organism evidence="2 3">
    <name type="scientific">Zasmidium cellare ATCC 36951</name>
    <dbReference type="NCBI Taxonomy" id="1080233"/>
    <lineage>
        <taxon>Eukaryota</taxon>
        <taxon>Fungi</taxon>
        <taxon>Dikarya</taxon>
        <taxon>Ascomycota</taxon>
        <taxon>Pezizomycotina</taxon>
        <taxon>Dothideomycetes</taxon>
        <taxon>Dothideomycetidae</taxon>
        <taxon>Mycosphaerellales</taxon>
        <taxon>Mycosphaerellaceae</taxon>
        <taxon>Zasmidium</taxon>
    </lineage>
</organism>
<evidence type="ECO:0000313" key="3">
    <source>
        <dbReference type="Proteomes" id="UP000799537"/>
    </source>
</evidence>
<proteinExistence type="predicted"/>
<reference evidence="2" key="1">
    <citation type="journal article" date="2020" name="Stud. Mycol.">
        <title>101 Dothideomycetes genomes: a test case for predicting lifestyles and emergence of pathogens.</title>
        <authorList>
            <person name="Haridas S."/>
            <person name="Albert R."/>
            <person name="Binder M."/>
            <person name="Bloem J."/>
            <person name="Labutti K."/>
            <person name="Salamov A."/>
            <person name="Andreopoulos B."/>
            <person name="Baker S."/>
            <person name="Barry K."/>
            <person name="Bills G."/>
            <person name="Bluhm B."/>
            <person name="Cannon C."/>
            <person name="Castanera R."/>
            <person name="Culley D."/>
            <person name="Daum C."/>
            <person name="Ezra D."/>
            <person name="Gonzalez J."/>
            <person name="Henrissat B."/>
            <person name="Kuo A."/>
            <person name="Liang C."/>
            <person name="Lipzen A."/>
            <person name="Lutzoni F."/>
            <person name="Magnuson J."/>
            <person name="Mondo S."/>
            <person name="Nolan M."/>
            <person name="Ohm R."/>
            <person name="Pangilinan J."/>
            <person name="Park H.-J."/>
            <person name="Ramirez L."/>
            <person name="Alfaro M."/>
            <person name="Sun H."/>
            <person name="Tritt A."/>
            <person name="Yoshinaga Y."/>
            <person name="Zwiers L.-H."/>
            <person name="Turgeon B."/>
            <person name="Goodwin S."/>
            <person name="Spatafora J."/>
            <person name="Crous P."/>
            <person name="Grigoriev I."/>
        </authorList>
    </citation>
    <scope>NUCLEOTIDE SEQUENCE</scope>
    <source>
        <strain evidence="2">ATCC 36951</strain>
    </source>
</reference>
<gene>
    <name evidence="2" type="ORF">M409DRAFT_51557</name>
</gene>
<dbReference type="RefSeq" id="XP_033671418.1">
    <property type="nucleotide sequence ID" value="XM_033811839.1"/>
</dbReference>
<dbReference type="EMBL" id="ML993585">
    <property type="protein sequence ID" value="KAF2170529.1"/>
    <property type="molecule type" value="Genomic_DNA"/>
</dbReference>
<name>A0A6A6CXJ9_ZASCE</name>
<keyword evidence="1" id="KW-0175">Coiled coil</keyword>
<dbReference type="Proteomes" id="UP000799537">
    <property type="component" value="Unassembled WGS sequence"/>
</dbReference>
<feature type="coiled-coil region" evidence="1">
    <location>
        <begin position="6"/>
        <end position="36"/>
    </location>
</feature>
<sequence>MSVHLKAAYKARIDKLESQKAELNAAIDELKGVHKNTIVTPLNMSGEAIQAVLDALGQEKIRAINDDMDKRIAEVISEYAGQGDPAVTSEVQRIQGATFMRYMFEVQTPSAEGDTGS</sequence>
<keyword evidence="3" id="KW-1185">Reference proteome</keyword>
<accession>A0A6A6CXJ9</accession>
<evidence type="ECO:0000256" key="1">
    <source>
        <dbReference type="SAM" id="Coils"/>
    </source>
</evidence>